<dbReference type="Proteomes" id="UP000286701">
    <property type="component" value="Unassembled WGS sequence"/>
</dbReference>
<dbReference type="EMBL" id="SBIW01000030">
    <property type="protein sequence ID" value="RWY46191.1"/>
    <property type="molecule type" value="Genomic_DNA"/>
</dbReference>
<comment type="caution">
    <text evidence="1">The sequence shown here is derived from an EMBL/GenBank/DDBJ whole genome shotgun (WGS) entry which is preliminary data.</text>
</comment>
<evidence type="ECO:0000313" key="2">
    <source>
        <dbReference type="Proteomes" id="UP000286701"/>
    </source>
</evidence>
<sequence>MSNSTCTRYFRVFRNETSVTEVFGNASQLPRSEKLTTVDKSLPDGKTWKDYSLRSEAKEMAKAGALKYIDELIGQGESGLGTVLQYRMYHYEDLNINLIYSNIENVKRIEEGLPLVNITSDHLV</sequence>
<gene>
    <name evidence="1" type="ORF">EPL05_22835</name>
</gene>
<reference evidence="1 2" key="1">
    <citation type="submission" date="2019-01" db="EMBL/GenBank/DDBJ databases">
        <title>Mucilaginibacter antarcticum sp. nov., isolated from antarctic soil.</title>
        <authorList>
            <person name="Yan Y.-Q."/>
            <person name="Du Z.-J."/>
        </authorList>
    </citation>
    <scope>NUCLEOTIDE SEQUENCE [LARGE SCALE GENOMIC DNA]</scope>
    <source>
        <strain evidence="1 2">F01003</strain>
    </source>
</reference>
<name>A0A3S3UM64_9SPHI</name>
<proteinExistence type="predicted"/>
<keyword evidence="2" id="KW-1185">Reference proteome</keyword>
<protein>
    <submittedName>
        <fullName evidence="1">Uncharacterized protein</fullName>
    </submittedName>
</protein>
<evidence type="ECO:0000313" key="1">
    <source>
        <dbReference type="EMBL" id="RWY46191.1"/>
    </source>
</evidence>
<dbReference type="OrthoDB" id="770658at2"/>
<accession>A0A3S3UM64</accession>
<dbReference type="AlphaFoldDB" id="A0A3S3UM64"/>
<organism evidence="1 2">
    <name type="scientific">Mucilaginibacter gilvus</name>
    <dbReference type="NCBI Taxonomy" id="2305909"/>
    <lineage>
        <taxon>Bacteria</taxon>
        <taxon>Pseudomonadati</taxon>
        <taxon>Bacteroidota</taxon>
        <taxon>Sphingobacteriia</taxon>
        <taxon>Sphingobacteriales</taxon>
        <taxon>Sphingobacteriaceae</taxon>
        <taxon>Mucilaginibacter</taxon>
    </lineage>
</organism>